<evidence type="ECO:0000256" key="9">
    <source>
        <dbReference type="SAM" id="MobiDB-lite"/>
    </source>
</evidence>
<keyword evidence="8" id="KW-0386">Hypusine biosynthesis</keyword>
<dbReference type="GO" id="GO:0034038">
    <property type="term" value="F:deoxyhypusine synthase activity"/>
    <property type="evidence" value="ECO:0007669"/>
    <property type="project" value="UniProtKB-EC"/>
</dbReference>
<dbReference type="InterPro" id="IPR002773">
    <property type="entry name" value="Deoxyhypusine_synthase"/>
</dbReference>
<dbReference type="InterPro" id="IPR029035">
    <property type="entry name" value="DHS-like_NAD/FAD-binding_dom"/>
</dbReference>
<dbReference type="Gene3D" id="3.40.910.10">
    <property type="entry name" value="Deoxyhypusine synthase"/>
    <property type="match status" value="1"/>
</dbReference>
<feature type="compositionally biased region" description="Polar residues" evidence="9">
    <location>
        <begin position="1"/>
        <end position="13"/>
    </location>
</feature>
<evidence type="ECO:0000256" key="8">
    <source>
        <dbReference type="ARBA" id="ARBA00023256"/>
    </source>
</evidence>
<name>A0AAD9DBF7_9STRA</name>
<evidence type="ECO:0000256" key="3">
    <source>
        <dbReference type="ARBA" id="ARBA00005041"/>
    </source>
</evidence>
<evidence type="ECO:0000256" key="7">
    <source>
        <dbReference type="ARBA" id="ARBA00023027"/>
    </source>
</evidence>
<evidence type="ECO:0000313" key="10">
    <source>
        <dbReference type="EMBL" id="KAK1739829.1"/>
    </source>
</evidence>
<feature type="compositionally biased region" description="Low complexity" evidence="9">
    <location>
        <begin position="500"/>
        <end position="509"/>
    </location>
</feature>
<comment type="similarity">
    <text evidence="4">Belongs to the deoxyhypusine synthase family.</text>
</comment>
<feature type="compositionally biased region" description="Basic and acidic residues" evidence="9">
    <location>
        <begin position="56"/>
        <end position="66"/>
    </location>
</feature>
<keyword evidence="11" id="KW-1185">Reference proteome</keyword>
<evidence type="ECO:0000256" key="1">
    <source>
        <dbReference type="ARBA" id="ARBA00000952"/>
    </source>
</evidence>
<proteinExistence type="inferred from homology"/>
<comment type="catalytic activity">
    <reaction evidence="1">
        <text>[eIF5A protein]-L-lysine + spermidine = [eIF5A protein]-deoxyhypusine + propane-1,3-diamine</text>
        <dbReference type="Rhea" id="RHEA:33299"/>
        <dbReference type="Rhea" id="RHEA-COMP:10143"/>
        <dbReference type="Rhea" id="RHEA-COMP:10144"/>
        <dbReference type="ChEBI" id="CHEBI:29969"/>
        <dbReference type="ChEBI" id="CHEBI:57484"/>
        <dbReference type="ChEBI" id="CHEBI:57834"/>
        <dbReference type="ChEBI" id="CHEBI:82657"/>
        <dbReference type="EC" id="2.5.1.46"/>
    </reaction>
</comment>
<feature type="region of interest" description="Disordered" evidence="9">
    <location>
        <begin position="1"/>
        <end position="39"/>
    </location>
</feature>
<evidence type="ECO:0000256" key="6">
    <source>
        <dbReference type="ARBA" id="ARBA00022679"/>
    </source>
</evidence>
<keyword evidence="6 10" id="KW-0808">Transferase</keyword>
<comment type="pathway">
    <text evidence="3">Protein modification; eIF5A hypusination.</text>
</comment>
<feature type="region of interest" description="Disordered" evidence="9">
    <location>
        <begin position="492"/>
        <end position="512"/>
    </location>
</feature>
<reference evidence="10" key="1">
    <citation type="submission" date="2023-06" db="EMBL/GenBank/DDBJ databases">
        <title>Survivors Of The Sea: Transcriptome response of Skeletonema marinoi to long-term dormancy.</title>
        <authorList>
            <person name="Pinder M.I.M."/>
            <person name="Kourtchenko O."/>
            <person name="Robertson E.K."/>
            <person name="Larsson T."/>
            <person name="Maumus F."/>
            <person name="Osuna-Cruz C.M."/>
            <person name="Vancaester E."/>
            <person name="Stenow R."/>
            <person name="Vandepoele K."/>
            <person name="Ploug H."/>
            <person name="Bruchert V."/>
            <person name="Godhe A."/>
            <person name="Topel M."/>
        </authorList>
    </citation>
    <scope>NUCLEOTIDE SEQUENCE</scope>
    <source>
        <strain evidence="10">R05AC</strain>
    </source>
</reference>
<feature type="region of interest" description="Disordered" evidence="9">
    <location>
        <begin position="51"/>
        <end position="78"/>
    </location>
</feature>
<evidence type="ECO:0000313" key="11">
    <source>
        <dbReference type="Proteomes" id="UP001224775"/>
    </source>
</evidence>
<dbReference type="AlphaFoldDB" id="A0AAD9DBF7"/>
<organism evidence="10 11">
    <name type="scientific">Skeletonema marinoi</name>
    <dbReference type="NCBI Taxonomy" id="267567"/>
    <lineage>
        <taxon>Eukaryota</taxon>
        <taxon>Sar</taxon>
        <taxon>Stramenopiles</taxon>
        <taxon>Ochrophyta</taxon>
        <taxon>Bacillariophyta</taxon>
        <taxon>Coscinodiscophyceae</taxon>
        <taxon>Thalassiosirophycidae</taxon>
        <taxon>Thalassiosirales</taxon>
        <taxon>Skeletonemataceae</taxon>
        <taxon>Skeletonema</taxon>
        <taxon>Skeletonema marinoi-dohrnii complex</taxon>
    </lineage>
</organism>
<dbReference type="Pfam" id="PF01916">
    <property type="entry name" value="DS"/>
    <property type="match status" value="1"/>
</dbReference>
<keyword evidence="7" id="KW-0520">NAD</keyword>
<dbReference type="SUPFAM" id="SSF52467">
    <property type="entry name" value="DHS-like NAD/FAD-binding domain"/>
    <property type="match status" value="1"/>
</dbReference>
<dbReference type="NCBIfam" id="TIGR00321">
    <property type="entry name" value="dhys"/>
    <property type="match status" value="1"/>
</dbReference>
<accession>A0AAD9DBF7</accession>
<dbReference type="PANTHER" id="PTHR11703">
    <property type="entry name" value="DEOXYHYPUSINE SYNTHASE"/>
    <property type="match status" value="1"/>
</dbReference>
<dbReference type="PANTHER" id="PTHR11703:SF0">
    <property type="entry name" value="DEOXYHYPUSINE SYNTHASE"/>
    <property type="match status" value="1"/>
</dbReference>
<evidence type="ECO:0000256" key="2">
    <source>
        <dbReference type="ARBA" id="ARBA00001911"/>
    </source>
</evidence>
<gene>
    <name evidence="10" type="ORF">QTG54_009588</name>
</gene>
<dbReference type="EMBL" id="JATAAI010000017">
    <property type="protein sequence ID" value="KAK1739829.1"/>
    <property type="molecule type" value="Genomic_DNA"/>
</dbReference>
<evidence type="ECO:0000256" key="4">
    <source>
        <dbReference type="ARBA" id="ARBA00009892"/>
    </source>
</evidence>
<comment type="caution">
    <text evidence="10">The sequence shown here is derived from an EMBL/GenBank/DDBJ whole genome shotgun (WGS) entry which is preliminary data.</text>
</comment>
<dbReference type="InterPro" id="IPR036982">
    <property type="entry name" value="Deoxyhypusine_synthase_sf"/>
</dbReference>
<comment type="cofactor">
    <cofactor evidence="2">
        <name>NAD(+)</name>
        <dbReference type="ChEBI" id="CHEBI:57540"/>
    </cofactor>
</comment>
<sequence length="533" mass="58736">MAATPESTADTTKQGGGGDDQILSYQPLAENSAVSANPHIPSVTASAVLGESESMPDDHPICKGHDFNTTASSSKDDPSQLDAIMQSMLNTGFQATNVGKAVNEIHRMRKWRLSDTPWKEGDDETLRDPNLRSKIRARIFFAYTSNQISCGQREVIKFLVQHKMVDVIVTTAGGIEEDIIKCFEPTYMGDFKLPGKELRKKGINRIGNLLVPNKNYCKFEDWMAPLISKMHDEQDEKWMEQAKRLVSNEGADEEEPIKPFSYTPSEFIARMGKEINNEESVLYWANKNDIPVFCPALTDGSVGDMIYFHSYKRPGFTLDIARDIRRINDLSVQSYGTGQIIIGGGLVKHHTCNANLMRNGADYSVYINTGHEFDGSDGGASPDEAISWGKIRITADPVKVCADATIVFPLIVSQTFAKDVEEWKESTKDCICWLPDVTTAAVPAPNASIKRPSEAAFLTSGKVIDRSTTSNSPHDLERSIIDCRVTPGRISPRVNGGVTSSRPFDPSSFSRKKNTFIAPTSVISSSSPNTHNI</sequence>
<dbReference type="FunFam" id="3.40.910.10:FF:000001">
    <property type="entry name" value="Probable deoxyhypusine synthase"/>
    <property type="match status" value="1"/>
</dbReference>
<dbReference type="GO" id="GO:0005737">
    <property type="term" value="C:cytoplasm"/>
    <property type="evidence" value="ECO:0007669"/>
    <property type="project" value="TreeGrafter"/>
</dbReference>
<dbReference type="EC" id="2.5.1.46" evidence="5"/>
<protein>
    <recommendedName>
        <fullName evidence="5">deoxyhypusine synthase</fullName>
        <ecNumber evidence="5">2.5.1.46</ecNumber>
    </recommendedName>
</protein>
<dbReference type="Proteomes" id="UP001224775">
    <property type="component" value="Unassembled WGS sequence"/>
</dbReference>
<evidence type="ECO:0000256" key="5">
    <source>
        <dbReference type="ARBA" id="ARBA00012683"/>
    </source>
</evidence>